<dbReference type="Proteomes" id="UP001560267">
    <property type="component" value="Unassembled WGS sequence"/>
</dbReference>
<evidence type="ECO:0000313" key="2">
    <source>
        <dbReference type="EMBL" id="MEX6429300.1"/>
    </source>
</evidence>
<feature type="domain" description="YlxR" evidence="1">
    <location>
        <begin position="2"/>
        <end position="66"/>
    </location>
</feature>
<dbReference type="EMBL" id="JBFSHR010000014">
    <property type="protein sequence ID" value="MEX6429300.1"/>
    <property type="molecule type" value="Genomic_DNA"/>
</dbReference>
<evidence type="ECO:0000259" key="1">
    <source>
        <dbReference type="Pfam" id="PF04296"/>
    </source>
</evidence>
<dbReference type="InterPro" id="IPR007393">
    <property type="entry name" value="YlxR_dom"/>
</dbReference>
<name>A0ABV3Y1B6_9ACTN</name>
<gene>
    <name evidence="2" type="ORF">AB6A68_05540</name>
</gene>
<keyword evidence="3" id="KW-1185">Reference proteome</keyword>
<dbReference type="InterPro" id="IPR035931">
    <property type="entry name" value="YlxR-like_sf"/>
</dbReference>
<reference evidence="2 3" key="1">
    <citation type="submission" date="2024-07" db="EMBL/GenBank/DDBJ databases">
        <title>Draft Genome Sequence of Ferrimicrobium acidiphilum Strain YE2023, Isolated from a Pulp of Bioleach Reactor.</title>
        <authorList>
            <person name="Elkina Y.A."/>
            <person name="Bulaeva A.G."/>
            <person name="Beletsky A.V."/>
            <person name="Mardanov A.V."/>
        </authorList>
    </citation>
    <scope>NUCLEOTIDE SEQUENCE [LARGE SCALE GENOMIC DNA]</scope>
    <source>
        <strain evidence="2 3">YE2023</strain>
    </source>
</reference>
<protein>
    <submittedName>
        <fullName evidence="2">YlxR family protein</fullName>
    </submittedName>
</protein>
<dbReference type="RefSeq" id="WP_366525885.1">
    <property type="nucleotide sequence ID" value="NZ_JBFSHR010000014.1"/>
</dbReference>
<dbReference type="InterPro" id="IPR037465">
    <property type="entry name" value="YlxR"/>
</dbReference>
<dbReference type="PANTHER" id="PTHR34215">
    <property type="entry name" value="BLL0784 PROTEIN"/>
    <property type="match status" value="1"/>
</dbReference>
<dbReference type="Pfam" id="PF04296">
    <property type="entry name" value="YlxR"/>
    <property type="match status" value="1"/>
</dbReference>
<evidence type="ECO:0000313" key="3">
    <source>
        <dbReference type="Proteomes" id="UP001560267"/>
    </source>
</evidence>
<comment type="caution">
    <text evidence="2">The sequence shown here is derived from an EMBL/GenBank/DDBJ whole genome shotgun (WGS) entry which is preliminary data.</text>
</comment>
<accession>A0ABV3Y1B6</accession>
<dbReference type="Gene3D" id="3.30.1230.10">
    <property type="entry name" value="YlxR-like"/>
    <property type="match status" value="1"/>
</dbReference>
<dbReference type="PANTHER" id="PTHR34215:SF1">
    <property type="entry name" value="YLXR DOMAIN-CONTAINING PROTEIN"/>
    <property type="match status" value="1"/>
</dbReference>
<proteinExistence type="predicted"/>
<dbReference type="SUPFAM" id="SSF64376">
    <property type="entry name" value="YlxR-like"/>
    <property type="match status" value="1"/>
</dbReference>
<organism evidence="2 3">
    <name type="scientific">Ferrimicrobium acidiphilum</name>
    <dbReference type="NCBI Taxonomy" id="121039"/>
    <lineage>
        <taxon>Bacteria</taxon>
        <taxon>Bacillati</taxon>
        <taxon>Actinomycetota</taxon>
        <taxon>Acidimicrobiia</taxon>
        <taxon>Acidimicrobiales</taxon>
        <taxon>Acidimicrobiaceae</taxon>
        <taxon>Ferrimicrobium</taxon>
    </lineage>
</organism>
<sequence>MRMCVGCRKRRATCELIRLARHDGDVQVGARVGRGAWICADSPLCAEEALRGARLSKALRIPISPARLAGLQDSLGVRKGTR</sequence>